<gene>
    <name evidence="1" type="ORF">ERUC_LOCUS9373</name>
</gene>
<evidence type="ECO:0000313" key="2">
    <source>
        <dbReference type="Proteomes" id="UP001642260"/>
    </source>
</evidence>
<accession>A0ABC8JC63</accession>
<proteinExistence type="predicted"/>
<protein>
    <submittedName>
        <fullName evidence="1">Uncharacterized protein</fullName>
    </submittedName>
</protein>
<evidence type="ECO:0000313" key="1">
    <source>
        <dbReference type="EMBL" id="CAH8321498.1"/>
    </source>
</evidence>
<dbReference type="AlphaFoldDB" id="A0ABC8JC63"/>
<dbReference type="Proteomes" id="UP001642260">
    <property type="component" value="Unassembled WGS sequence"/>
</dbReference>
<comment type="caution">
    <text evidence="1">The sequence shown here is derived from an EMBL/GenBank/DDBJ whole genome shotgun (WGS) entry which is preliminary data.</text>
</comment>
<keyword evidence="2" id="KW-1185">Reference proteome</keyword>
<organism evidence="1 2">
    <name type="scientific">Eruca vesicaria subsp. sativa</name>
    <name type="common">Garden rocket</name>
    <name type="synonym">Eruca sativa</name>
    <dbReference type="NCBI Taxonomy" id="29727"/>
    <lineage>
        <taxon>Eukaryota</taxon>
        <taxon>Viridiplantae</taxon>
        <taxon>Streptophyta</taxon>
        <taxon>Embryophyta</taxon>
        <taxon>Tracheophyta</taxon>
        <taxon>Spermatophyta</taxon>
        <taxon>Magnoliopsida</taxon>
        <taxon>eudicotyledons</taxon>
        <taxon>Gunneridae</taxon>
        <taxon>Pentapetalae</taxon>
        <taxon>rosids</taxon>
        <taxon>malvids</taxon>
        <taxon>Brassicales</taxon>
        <taxon>Brassicaceae</taxon>
        <taxon>Brassiceae</taxon>
        <taxon>Eruca</taxon>
    </lineage>
</organism>
<reference evidence="1 2" key="1">
    <citation type="submission" date="2022-03" db="EMBL/GenBank/DDBJ databases">
        <authorList>
            <person name="Macdonald S."/>
            <person name="Ahmed S."/>
            <person name="Newling K."/>
        </authorList>
    </citation>
    <scope>NUCLEOTIDE SEQUENCE [LARGE SCALE GENOMIC DNA]</scope>
</reference>
<name>A0ABC8JC63_ERUVS</name>
<dbReference type="EMBL" id="CAKOAT010096154">
    <property type="protein sequence ID" value="CAH8321498.1"/>
    <property type="molecule type" value="Genomic_DNA"/>
</dbReference>
<sequence length="112" mass="12386">MAKAREACELLKELPEMKLGHVLEEIGGILPGHRFASGLELLLSSTTRGFQLGHSSGFRDMEPLRTSYMQSEEHESNNQSVVYIGVDNTLAPVIGFEDKIREDAAQVVENLT</sequence>